<organism evidence="1">
    <name type="scientific">Ophidiomyces ophidiicola</name>
    <dbReference type="NCBI Taxonomy" id="1387563"/>
    <lineage>
        <taxon>Eukaryota</taxon>
        <taxon>Fungi</taxon>
        <taxon>Dikarya</taxon>
        <taxon>Ascomycota</taxon>
        <taxon>Pezizomycotina</taxon>
        <taxon>Eurotiomycetes</taxon>
        <taxon>Eurotiomycetidae</taxon>
        <taxon>Onygenales</taxon>
        <taxon>Onygenaceae</taxon>
        <taxon>Ophidiomyces</taxon>
    </lineage>
</organism>
<proteinExistence type="predicted"/>
<gene>
    <name evidence="1" type="ORF">LOY88_000777</name>
</gene>
<evidence type="ECO:0000313" key="1">
    <source>
        <dbReference type="EMBL" id="KAI2392121.1"/>
    </source>
</evidence>
<name>A0ACB8V6X0_9EURO</name>
<accession>A0ACB8V6X0</accession>
<protein>
    <submittedName>
        <fullName evidence="1">Uncharacterized protein</fullName>
    </submittedName>
</protein>
<reference evidence="1" key="1">
    <citation type="journal article" date="2022" name="bioRxiv">
        <title>Population genetic analysis of Ophidiomyces ophidiicola, the causative agent of snake fungal disease, indicates recent introductions to the USA.</title>
        <authorList>
            <person name="Ladner J.T."/>
            <person name="Palmer J.M."/>
            <person name="Ettinger C.L."/>
            <person name="Stajich J.E."/>
            <person name="Farrell T.M."/>
            <person name="Glorioso B.M."/>
            <person name="Lawson B."/>
            <person name="Price S.J."/>
            <person name="Stengle A.G."/>
            <person name="Grear D.A."/>
            <person name="Lorch J.M."/>
        </authorList>
    </citation>
    <scope>NUCLEOTIDE SEQUENCE</scope>
    <source>
        <strain evidence="1">NWHC 24266-5</strain>
    </source>
</reference>
<sequence length="721" mass="81781">MANRASSPFPTSHDTLGMSSIHTPMFLTSSPPRMMSPNQSVLPNGRFTPHSSRVSGPPRREQSAKRRSSGPSHSDTGSDSEAHLSDYTFDLDKLPTTTRIREKTAKADEAQDNDNLSEPGGPQDFTLNMVDLLRGPNIQNESNGEQQECKEDDLDDGPTRAAHDELSEIEPPLDMSTPAHILSRKTDLLSHENEQEKSELVGEIEQLRIDLRKKDEIIDANQRRVLDAASIVQQVRQLQAELQKQNERQISETASKDQRIQALEEQLQTKDLQLKQPQSKSVVREGQQDKELKDETQDTELRSLREQVEAKNQLLQQAKAKFDEAAVSYQFQLSQKVAENDRLRSEQHDNNRELDKLDSDIESLEHERDTLQKELLDLDKTVAHLTSQVAKLQNDVSTAKAESSSKSNALEKMAERMSLDFSGKSFGQILELLNQTYQQDCNQARKAYEGISHEKQLAEIRVQLQESTSLCRTLSHQLESTQEDLSESQSALSVQQEENSRLSSQLKTMSSDQIELRQALEKMTQDRDEAIRMADKRHDRSVAQQLPSPSPSPPPTHSNPAHLEMLRRSHQQEVDRLENSHSTELSTLRNMHAESTRKLHTILRAAQEHESEIQSELTELRKLLASKSKELSAMAAENERLESVIEAKDTAATALDAKFASVLEKREEIWETRLEKLLRDRERMGKALLWTWGEREVGQQGRAGTQGYQYKYAKRPESSTS</sequence>
<dbReference type="EMBL" id="JALBCA010000008">
    <property type="protein sequence ID" value="KAI2392121.1"/>
    <property type="molecule type" value="Genomic_DNA"/>
</dbReference>
<comment type="caution">
    <text evidence="1">The sequence shown here is derived from an EMBL/GenBank/DDBJ whole genome shotgun (WGS) entry which is preliminary data.</text>
</comment>